<dbReference type="InterPro" id="IPR051783">
    <property type="entry name" value="NAD(P)-dependent_oxidoreduct"/>
</dbReference>
<name>A0ABT2J2X9_9PSEU</name>
<dbReference type="Pfam" id="PF01370">
    <property type="entry name" value="Epimerase"/>
    <property type="match status" value="1"/>
</dbReference>
<dbReference type="Gene3D" id="3.40.50.720">
    <property type="entry name" value="NAD(P)-binding Rossmann-like Domain"/>
    <property type="match status" value="1"/>
</dbReference>
<protein>
    <submittedName>
        <fullName evidence="2">NAD-dependent epimerase/dehydratase family protein</fullName>
    </submittedName>
</protein>
<accession>A0ABT2J2X9</accession>
<keyword evidence="3" id="KW-1185">Reference proteome</keyword>
<evidence type="ECO:0000313" key="3">
    <source>
        <dbReference type="Proteomes" id="UP001156441"/>
    </source>
</evidence>
<proteinExistence type="predicted"/>
<dbReference type="InterPro" id="IPR001509">
    <property type="entry name" value="Epimerase_deHydtase"/>
</dbReference>
<evidence type="ECO:0000259" key="1">
    <source>
        <dbReference type="Pfam" id="PF01370"/>
    </source>
</evidence>
<dbReference type="SUPFAM" id="SSF51735">
    <property type="entry name" value="NAD(P)-binding Rossmann-fold domains"/>
    <property type="match status" value="1"/>
</dbReference>
<dbReference type="PANTHER" id="PTHR48079:SF6">
    <property type="entry name" value="NAD(P)-BINDING DOMAIN-CONTAINING PROTEIN-RELATED"/>
    <property type="match status" value="1"/>
</dbReference>
<organism evidence="2 3">
    <name type="scientific">Actinophytocola gossypii</name>
    <dbReference type="NCBI Taxonomy" id="2812003"/>
    <lineage>
        <taxon>Bacteria</taxon>
        <taxon>Bacillati</taxon>
        <taxon>Actinomycetota</taxon>
        <taxon>Actinomycetes</taxon>
        <taxon>Pseudonocardiales</taxon>
        <taxon>Pseudonocardiaceae</taxon>
    </lineage>
</organism>
<gene>
    <name evidence="2" type="ORF">JT362_02340</name>
</gene>
<comment type="caution">
    <text evidence="2">The sequence shown here is derived from an EMBL/GenBank/DDBJ whole genome shotgun (WGS) entry which is preliminary data.</text>
</comment>
<dbReference type="RefSeq" id="WP_260189314.1">
    <property type="nucleotide sequence ID" value="NZ_JAFFZE010000004.1"/>
</dbReference>
<sequence>MRVLLMGATGVLGRETVPTLLTEGHRVTGLASSVDRVAAVEALGATPAVADMFDVDALTAVCRGHDAVVNLATRIPVGRAMLRGRNWADNDRLRAEGSRTVAMAARAAGVGILVQEGVSLVYADGGDTQLDERARLDPAGPTVASVTAHVNAESFAGEGRTAVFLRIATLHGDDAISRWMLRGARRGGPAYFGDPDGWLTAIHPFDAASGVVAALAAPTGVYNLGATPVRKRDFGTVIAAAAGARRARSLPRPLTRGFLAILARSQRVSSAALTEATGWLPKRTEPSVDWFPAMS</sequence>
<dbReference type="Proteomes" id="UP001156441">
    <property type="component" value="Unassembled WGS sequence"/>
</dbReference>
<dbReference type="InterPro" id="IPR036291">
    <property type="entry name" value="NAD(P)-bd_dom_sf"/>
</dbReference>
<feature type="domain" description="NAD-dependent epimerase/dehydratase" evidence="1">
    <location>
        <begin position="3"/>
        <end position="225"/>
    </location>
</feature>
<reference evidence="2 3" key="1">
    <citation type="submission" date="2021-02" db="EMBL/GenBank/DDBJ databases">
        <title>Actinophytocola xerophila sp. nov., isolated from soil of cotton cropping field.</title>
        <authorList>
            <person name="Huang R."/>
            <person name="Chen X."/>
            <person name="Ge X."/>
            <person name="Liu W."/>
        </authorList>
    </citation>
    <scope>NUCLEOTIDE SEQUENCE [LARGE SCALE GENOMIC DNA]</scope>
    <source>
        <strain evidence="2 3">S1-96</strain>
    </source>
</reference>
<evidence type="ECO:0000313" key="2">
    <source>
        <dbReference type="EMBL" id="MCT2581959.1"/>
    </source>
</evidence>
<dbReference type="PANTHER" id="PTHR48079">
    <property type="entry name" value="PROTEIN YEEZ"/>
    <property type="match status" value="1"/>
</dbReference>
<dbReference type="EMBL" id="JAFFZE010000004">
    <property type="protein sequence ID" value="MCT2581959.1"/>
    <property type="molecule type" value="Genomic_DNA"/>
</dbReference>